<dbReference type="InterPro" id="IPR036513">
    <property type="entry name" value="STAS_dom_sf"/>
</dbReference>
<gene>
    <name evidence="2" type="ORF">GCM10009744_33210</name>
</gene>
<dbReference type="CDD" id="cd07043">
    <property type="entry name" value="STAS_anti-anti-sigma_factors"/>
    <property type="match status" value="1"/>
</dbReference>
<sequence length="126" mass="13485">MSHRDWEPMPSIHRGVVLSLDSLRRGARLVRPAGNLDERTIAGLLSLIGDQLSPALDLLIVDLTNLTTLGPDGVRALLRMARELGDANVGLALVAPDSVVESALDEAGVRSLFEFHATIDDALDVP</sequence>
<organism evidence="2 3">
    <name type="scientific">Kribbella alba</name>
    <dbReference type="NCBI Taxonomy" id="190197"/>
    <lineage>
        <taxon>Bacteria</taxon>
        <taxon>Bacillati</taxon>
        <taxon>Actinomycetota</taxon>
        <taxon>Actinomycetes</taxon>
        <taxon>Propionibacteriales</taxon>
        <taxon>Kribbellaceae</taxon>
        <taxon>Kribbella</taxon>
    </lineage>
</organism>
<dbReference type="InterPro" id="IPR002645">
    <property type="entry name" value="STAS_dom"/>
</dbReference>
<comment type="caution">
    <text evidence="2">The sequence shown here is derived from an EMBL/GenBank/DDBJ whole genome shotgun (WGS) entry which is preliminary data.</text>
</comment>
<evidence type="ECO:0000313" key="3">
    <source>
        <dbReference type="Proteomes" id="UP001501319"/>
    </source>
</evidence>
<name>A0ABP4RBH5_9ACTN</name>
<dbReference type="Pfam" id="PF01740">
    <property type="entry name" value="STAS"/>
    <property type="match status" value="1"/>
</dbReference>
<evidence type="ECO:0000313" key="2">
    <source>
        <dbReference type="EMBL" id="GAA1640679.1"/>
    </source>
</evidence>
<evidence type="ECO:0000259" key="1">
    <source>
        <dbReference type="PROSITE" id="PS50801"/>
    </source>
</evidence>
<accession>A0ABP4RBH5</accession>
<proteinExistence type="predicted"/>
<protein>
    <recommendedName>
        <fullName evidence="1">STAS domain-containing protein</fullName>
    </recommendedName>
</protein>
<dbReference type="Proteomes" id="UP001501319">
    <property type="component" value="Unassembled WGS sequence"/>
</dbReference>
<reference evidence="3" key="1">
    <citation type="journal article" date="2019" name="Int. J. Syst. Evol. Microbiol.">
        <title>The Global Catalogue of Microorganisms (GCM) 10K type strain sequencing project: providing services to taxonomists for standard genome sequencing and annotation.</title>
        <authorList>
            <consortium name="The Broad Institute Genomics Platform"/>
            <consortium name="The Broad Institute Genome Sequencing Center for Infectious Disease"/>
            <person name="Wu L."/>
            <person name="Ma J."/>
        </authorList>
    </citation>
    <scope>NUCLEOTIDE SEQUENCE [LARGE SCALE GENOMIC DNA]</scope>
    <source>
        <strain evidence="3">JCM 14306</strain>
    </source>
</reference>
<dbReference type="EMBL" id="BAAANE010000005">
    <property type="protein sequence ID" value="GAA1640679.1"/>
    <property type="molecule type" value="Genomic_DNA"/>
</dbReference>
<dbReference type="SUPFAM" id="SSF52091">
    <property type="entry name" value="SpoIIaa-like"/>
    <property type="match status" value="1"/>
</dbReference>
<feature type="domain" description="STAS" evidence="1">
    <location>
        <begin position="26"/>
        <end position="126"/>
    </location>
</feature>
<keyword evidence="3" id="KW-1185">Reference proteome</keyword>
<dbReference type="Gene3D" id="3.30.750.24">
    <property type="entry name" value="STAS domain"/>
    <property type="match status" value="1"/>
</dbReference>
<dbReference type="PROSITE" id="PS50801">
    <property type="entry name" value="STAS"/>
    <property type="match status" value="1"/>
</dbReference>